<proteinExistence type="predicted"/>
<dbReference type="EMBL" id="RDQH01000331">
    <property type="protein sequence ID" value="RXH97556.1"/>
    <property type="molecule type" value="Genomic_DNA"/>
</dbReference>
<organism evidence="1 2">
    <name type="scientific">Malus domestica</name>
    <name type="common">Apple</name>
    <name type="synonym">Pyrus malus</name>
    <dbReference type="NCBI Taxonomy" id="3750"/>
    <lineage>
        <taxon>Eukaryota</taxon>
        <taxon>Viridiplantae</taxon>
        <taxon>Streptophyta</taxon>
        <taxon>Embryophyta</taxon>
        <taxon>Tracheophyta</taxon>
        <taxon>Spermatophyta</taxon>
        <taxon>Magnoliopsida</taxon>
        <taxon>eudicotyledons</taxon>
        <taxon>Gunneridae</taxon>
        <taxon>Pentapetalae</taxon>
        <taxon>rosids</taxon>
        <taxon>fabids</taxon>
        <taxon>Rosales</taxon>
        <taxon>Rosaceae</taxon>
        <taxon>Amygdaloideae</taxon>
        <taxon>Maleae</taxon>
        <taxon>Malus</taxon>
    </lineage>
</organism>
<gene>
    <name evidence="1" type="ORF">DVH24_009881</name>
</gene>
<evidence type="ECO:0000313" key="2">
    <source>
        <dbReference type="Proteomes" id="UP000290289"/>
    </source>
</evidence>
<protein>
    <submittedName>
        <fullName evidence="1">Uncharacterized protein</fullName>
    </submittedName>
</protein>
<evidence type="ECO:0000313" key="1">
    <source>
        <dbReference type="EMBL" id="RXH97556.1"/>
    </source>
</evidence>
<reference evidence="1 2" key="1">
    <citation type="submission" date="2018-10" db="EMBL/GenBank/DDBJ databases">
        <title>A high-quality apple genome assembly.</title>
        <authorList>
            <person name="Hu J."/>
        </authorList>
    </citation>
    <scope>NUCLEOTIDE SEQUENCE [LARGE SCALE GENOMIC DNA]</scope>
    <source>
        <strain evidence="2">cv. HFTH1</strain>
        <tissue evidence="1">Young leaf</tissue>
    </source>
</reference>
<dbReference type="Proteomes" id="UP000290289">
    <property type="component" value="Chromosome 5"/>
</dbReference>
<sequence length="95" mass="11246">MDMNINQKILVMKFLTSVGIRMLWKRPRHQPVQKLMIRLIADSTTIGHYNFKLDVADNPAHGNSQSKDVRRRSSLEDLDHMWHLDSFRTHLQMAY</sequence>
<dbReference type="AlphaFoldDB" id="A0A498JR91"/>
<name>A0A498JR91_MALDO</name>
<keyword evidence="2" id="KW-1185">Reference proteome</keyword>
<accession>A0A498JR91</accession>
<comment type="caution">
    <text evidence="1">The sequence shown here is derived from an EMBL/GenBank/DDBJ whole genome shotgun (WGS) entry which is preliminary data.</text>
</comment>